<accession>A0A8B6GIH5</accession>
<feature type="compositionally biased region" description="Polar residues" evidence="1">
    <location>
        <begin position="73"/>
        <end position="93"/>
    </location>
</feature>
<reference evidence="2" key="1">
    <citation type="submission" date="2018-11" db="EMBL/GenBank/DDBJ databases">
        <authorList>
            <person name="Alioto T."/>
            <person name="Alioto T."/>
        </authorList>
    </citation>
    <scope>NUCLEOTIDE SEQUENCE</scope>
</reference>
<feature type="compositionally biased region" description="Polar residues" evidence="1">
    <location>
        <begin position="304"/>
        <end position="346"/>
    </location>
</feature>
<feature type="compositionally biased region" description="Low complexity" evidence="1">
    <location>
        <begin position="569"/>
        <end position="584"/>
    </location>
</feature>
<feature type="compositionally biased region" description="Pro residues" evidence="1">
    <location>
        <begin position="97"/>
        <end position="108"/>
    </location>
</feature>
<feature type="compositionally biased region" description="Basic and acidic residues" evidence="1">
    <location>
        <begin position="58"/>
        <end position="67"/>
    </location>
</feature>
<proteinExistence type="predicted"/>
<dbReference type="EMBL" id="UYJE01008493">
    <property type="protein sequence ID" value="VDI64230.1"/>
    <property type="molecule type" value="Genomic_DNA"/>
</dbReference>
<evidence type="ECO:0000313" key="3">
    <source>
        <dbReference type="Proteomes" id="UP000596742"/>
    </source>
</evidence>
<feature type="compositionally biased region" description="Polar residues" evidence="1">
    <location>
        <begin position="585"/>
        <end position="601"/>
    </location>
</feature>
<feature type="region of interest" description="Disordered" evidence="1">
    <location>
        <begin position="1"/>
        <end position="385"/>
    </location>
</feature>
<sequence length="704" mass="77024">MEESKDSSKCDDIVEDKSSDIEECDSANVSREAEDAVQALQVAEQGDSEEGKGNSPDSCEHEREHLTPELSVSGPSPASQPCVTDCISDTNSDVPAPLTPQVPTPPPSQENLSPNIKSVSNTDSPIKTSPSKSDIMKESDNNDKSKLHHDEEEDSTSDDDIPSDDNYQDDFNDSPPGAPAPVTALLSPPPQPVVVQQSPIQMSPVQQSPVHQSPIQPSPVQQSPIQQSPIQHSPLQPSPIQHSPIQQSPMQPSPMQPSPMKHSPVVHKQPGSAKSFHETFPEDLPSNFDQLSNSSTSNLQSDSLPQQQEKFKTRPTQNQNNCSNFPPQVFPQNSSMGQMTNTNIGSTGFGNEMDVSQLQGLESPASIGSNHGNEMPNSNNSAENVPPSILSFMDCAEAQSHRTYSNACINNHNSGRYMDMVSSSYPVSSCGSFISPVPSGANIVQNFCPPPVSTYALQQQQQQQQQQNSTHRLSHSNSQCRVQQPPSVSRQNSGPGPYPPQNISCDLAKLQQLTNGIPDLMPNNTMTPPPNLTPPPTHNMTPPPMMRGMTTPPVPNQQNSSGLVGPYKQYQQQPTQRQRSSSVRKSPNVTVNPNMTFTPNVTIRPGSNMITGYNNLLDSYRMRQPMINPGYINHGFPLNQLGQTPPMQMQMLNMNMNMNMNMNPAQQHFPQHMQPSQSNNMYAYSYINGSLPPSLNNMNGMMRR</sequence>
<dbReference type="OrthoDB" id="6434993at2759"/>
<organism evidence="2 3">
    <name type="scientific">Mytilus galloprovincialis</name>
    <name type="common">Mediterranean mussel</name>
    <dbReference type="NCBI Taxonomy" id="29158"/>
    <lineage>
        <taxon>Eukaryota</taxon>
        <taxon>Metazoa</taxon>
        <taxon>Spiralia</taxon>
        <taxon>Lophotrochozoa</taxon>
        <taxon>Mollusca</taxon>
        <taxon>Bivalvia</taxon>
        <taxon>Autobranchia</taxon>
        <taxon>Pteriomorphia</taxon>
        <taxon>Mytilida</taxon>
        <taxon>Mytiloidea</taxon>
        <taxon>Mytilidae</taxon>
        <taxon>Mytilinae</taxon>
        <taxon>Mytilus</taxon>
    </lineage>
</organism>
<protein>
    <submittedName>
        <fullName evidence="2">Uncharacterized protein</fullName>
    </submittedName>
</protein>
<name>A0A8B6GIH5_MYTGA</name>
<feature type="region of interest" description="Disordered" evidence="1">
    <location>
        <begin position="516"/>
        <end position="603"/>
    </location>
</feature>
<feature type="compositionally biased region" description="Low complexity" evidence="1">
    <location>
        <begin position="289"/>
        <end position="303"/>
    </location>
</feature>
<dbReference type="AlphaFoldDB" id="A0A8B6GIH5"/>
<evidence type="ECO:0000256" key="1">
    <source>
        <dbReference type="SAM" id="MobiDB-lite"/>
    </source>
</evidence>
<feature type="compositionally biased region" description="Pro residues" evidence="1">
    <location>
        <begin position="527"/>
        <end position="545"/>
    </location>
</feature>
<feature type="region of interest" description="Disordered" evidence="1">
    <location>
        <begin position="458"/>
        <end position="504"/>
    </location>
</feature>
<gene>
    <name evidence="2" type="ORF">MGAL_10B038017</name>
</gene>
<keyword evidence="3" id="KW-1185">Reference proteome</keyword>
<feature type="compositionally biased region" description="Basic and acidic residues" evidence="1">
    <location>
        <begin position="134"/>
        <end position="150"/>
    </location>
</feature>
<feature type="compositionally biased region" description="Polar residues" evidence="1">
    <location>
        <begin position="468"/>
        <end position="494"/>
    </location>
</feature>
<feature type="compositionally biased region" description="Acidic residues" evidence="1">
    <location>
        <begin position="151"/>
        <end position="172"/>
    </location>
</feature>
<dbReference type="Proteomes" id="UP000596742">
    <property type="component" value="Unassembled WGS sequence"/>
</dbReference>
<feature type="compositionally biased region" description="Polar residues" evidence="1">
    <location>
        <begin position="354"/>
        <end position="383"/>
    </location>
</feature>
<feature type="compositionally biased region" description="Basic and acidic residues" evidence="1">
    <location>
        <begin position="1"/>
        <end position="20"/>
    </location>
</feature>
<feature type="compositionally biased region" description="Polar residues" evidence="1">
    <location>
        <begin position="109"/>
        <end position="132"/>
    </location>
</feature>
<evidence type="ECO:0000313" key="2">
    <source>
        <dbReference type="EMBL" id="VDI64230.1"/>
    </source>
</evidence>
<feature type="compositionally biased region" description="Low complexity" evidence="1">
    <location>
        <begin position="193"/>
        <end position="250"/>
    </location>
</feature>
<comment type="caution">
    <text evidence="2">The sequence shown here is derived from an EMBL/GenBank/DDBJ whole genome shotgun (WGS) entry which is preliminary data.</text>
</comment>
<feature type="compositionally biased region" description="Low complexity" evidence="1">
    <location>
        <begin position="458"/>
        <end position="467"/>
    </location>
</feature>